<protein>
    <submittedName>
        <fullName evidence="1">Protein SRG1</fullName>
    </submittedName>
</protein>
<evidence type="ECO:0000313" key="1">
    <source>
        <dbReference type="EMBL" id="KAH9753924.1"/>
    </source>
</evidence>
<name>A0ACB8KHU6_CITSI</name>
<gene>
    <name evidence="1" type="ORF">KPL71_015250</name>
</gene>
<proteinExistence type="predicted"/>
<evidence type="ECO:0000313" key="2">
    <source>
        <dbReference type="Proteomes" id="UP000829398"/>
    </source>
</evidence>
<organism evidence="1 2">
    <name type="scientific">Citrus sinensis</name>
    <name type="common">Sweet orange</name>
    <name type="synonym">Citrus aurantium var. sinensis</name>
    <dbReference type="NCBI Taxonomy" id="2711"/>
    <lineage>
        <taxon>Eukaryota</taxon>
        <taxon>Viridiplantae</taxon>
        <taxon>Streptophyta</taxon>
        <taxon>Embryophyta</taxon>
        <taxon>Tracheophyta</taxon>
        <taxon>Spermatophyta</taxon>
        <taxon>Magnoliopsida</taxon>
        <taxon>eudicotyledons</taxon>
        <taxon>Gunneridae</taxon>
        <taxon>Pentapetalae</taxon>
        <taxon>rosids</taxon>
        <taxon>malvids</taxon>
        <taxon>Sapindales</taxon>
        <taxon>Rutaceae</taxon>
        <taxon>Aurantioideae</taxon>
        <taxon>Citrus</taxon>
    </lineage>
</organism>
<sequence length="382" mass="43420">MAAKATTIASSPAEPSIKEQAVKPMMTKVPPRYVRRDVKGVMICNDDNSSTEQLPPLTTVPPRYVRPEIDHPLIRNDESSAEQLPVIDMHKLVSGDDSELEKLDRACKDWGFFQLINHGVRCSLVEKVKAETLDFFDLPIDEKRKFWQQPGDIEGFGQLFIASEEQKLDWGYGFTLFTLPTYLRKLHLLPKLPLPFRDDLEVYLSELKNLALKILDQMAKALRMDPNDMKEMNYYPPCPQPEQVIGINSHCDASALTILLPINQMDGLQIKKDGKLVAVRPLPDAFIVNIGDILEVFTNGIYRSMEHRATVNSMKKKLSFATFYGAKLDGELGPAPSLITRETPTLFKRISVVDHFKRFFSRATKMIYAAAFDCLQYIFCNM</sequence>
<dbReference type="Proteomes" id="UP000829398">
    <property type="component" value="Chromosome 5"/>
</dbReference>
<accession>A0ACB8KHU6</accession>
<comment type="caution">
    <text evidence="1">The sequence shown here is derived from an EMBL/GenBank/DDBJ whole genome shotgun (WGS) entry which is preliminary data.</text>
</comment>
<dbReference type="EMBL" id="CM039174">
    <property type="protein sequence ID" value="KAH9753924.1"/>
    <property type="molecule type" value="Genomic_DNA"/>
</dbReference>
<keyword evidence="2" id="KW-1185">Reference proteome</keyword>
<reference evidence="2" key="1">
    <citation type="journal article" date="2023" name="Hortic. Res.">
        <title>A chromosome-level phased genome enabling allele-level studies in sweet orange: a case study on citrus Huanglongbing tolerance.</title>
        <authorList>
            <person name="Wu B."/>
            <person name="Yu Q."/>
            <person name="Deng Z."/>
            <person name="Duan Y."/>
            <person name="Luo F."/>
            <person name="Gmitter F. Jr."/>
        </authorList>
    </citation>
    <scope>NUCLEOTIDE SEQUENCE [LARGE SCALE GENOMIC DNA]</scope>
    <source>
        <strain evidence="2">cv. Valencia</strain>
    </source>
</reference>